<feature type="transmembrane region" description="Helical" evidence="2">
    <location>
        <begin position="1425"/>
        <end position="1446"/>
    </location>
</feature>
<keyword evidence="2" id="KW-1133">Transmembrane helix</keyword>
<feature type="transmembrane region" description="Helical" evidence="2">
    <location>
        <begin position="331"/>
        <end position="355"/>
    </location>
</feature>
<dbReference type="PANTHER" id="PTHR31600">
    <property type="entry name" value="TINY MACROCYSTS PROTEIN B-RELATED"/>
    <property type="match status" value="1"/>
</dbReference>
<feature type="transmembrane region" description="Helical" evidence="2">
    <location>
        <begin position="297"/>
        <end position="319"/>
    </location>
</feature>
<dbReference type="EMBL" id="JAHDYR010000001">
    <property type="protein sequence ID" value="KAG9397631.1"/>
    <property type="molecule type" value="Genomic_DNA"/>
</dbReference>
<accession>A0A8J6E516</accession>
<evidence type="ECO:0000313" key="4">
    <source>
        <dbReference type="EMBL" id="KAG9397631.1"/>
    </source>
</evidence>
<feature type="transmembrane region" description="Helical" evidence="2">
    <location>
        <begin position="1064"/>
        <end position="1090"/>
    </location>
</feature>
<feature type="transmembrane region" description="Helical" evidence="2">
    <location>
        <begin position="1198"/>
        <end position="1221"/>
    </location>
</feature>
<dbReference type="InterPro" id="IPR052994">
    <property type="entry name" value="Tiny_macrocysts_regulators"/>
</dbReference>
<feature type="compositionally biased region" description="Basic and acidic residues" evidence="1">
    <location>
        <begin position="117"/>
        <end position="128"/>
    </location>
</feature>
<comment type="caution">
    <text evidence="4">The sequence shown here is derived from an EMBL/GenBank/DDBJ whole genome shotgun (WGS) entry which is preliminary data.</text>
</comment>
<feature type="compositionally biased region" description="Low complexity" evidence="1">
    <location>
        <begin position="11"/>
        <end position="22"/>
    </location>
</feature>
<keyword evidence="5" id="KW-1185">Reference proteome</keyword>
<feature type="transmembrane region" description="Helical" evidence="2">
    <location>
        <begin position="194"/>
        <end position="215"/>
    </location>
</feature>
<dbReference type="InterPro" id="IPR057352">
    <property type="entry name" value="TPR_TmcB/C"/>
</dbReference>
<feature type="region of interest" description="Disordered" evidence="1">
    <location>
        <begin position="101"/>
        <end position="149"/>
    </location>
</feature>
<name>A0A8J6E516_9EUKA</name>
<keyword evidence="2" id="KW-0812">Transmembrane</keyword>
<reference evidence="4" key="1">
    <citation type="submission" date="2021-05" db="EMBL/GenBank/DDBJ databases">
        <title>A free-living protist that lacks canonical eukaryotic 1 DNA replication and segregation systems.</title>
        <authorList>
            <person name="Salas-Leiva D.E."/>
            <person name="Tromer E.C."/>
            <person name="Curtis B.A."/>
            <person name="Jerlstrom-Hultqvist J."/>
            <person name="Kolisko M."/>
            <person name="Yi Z."/>
            <person name="Salas-Leiva J.S."/>
            <person name="Gallot-Lavallee L."/>
            <person name="Kops G.J.P.L."/>
            <person name="Archibald J.M."/>
            <person name="Simpson A.G.B."/>
            <person name="Roger A.J."/>
        </authorList>
    </citation>
    <scope>NUCLEOTIDE SEQUENCE</scope>
    <source>
        <strain evidence="4">BICM</strain>
    </source>
</reference>
<feature type="transmembrane region" description="Helical" evidence="2">
    <location>
        <begin position="397"/>
        <end position="416"/>
    </location>
</feature>
<evidence type="ECO:0000256" key="1">
    <source>
        <dbReference type="SAM" id="MobiDB-lite"/>
    </source>
</evidence>
<sequence length="1501" mass="166051">MRSNGSDTEFSTSTLSDASSDADSLRAACSESENDHIVVETTPAPHMPTIPDHESHQESIMAAESPLDSAASPATTDSEDSVPINSSFANLRIDVPLIHHESDDDLPASSTGESNSDEAHTPDDDQRINRQQSGDSTLTDERLDGRSEVSAVSAATTTQSFFSGGDAVGMSGAFRRARMFAYEMVYLVVKGNRLVGPLMILLHFIEFLQLLSFAVDPCGREAVSQFGTSVVLNKYIAIILSVFRLMPNFGEYHTALYVACSIVTAALVIFLVLSIGLNRRLTSSNVPPLIFIRTMRVLLCMLVTILFVPVASAFTQVAVSLLSDSPSLIKIVLAVVVICILIAFTGVTAAVAALFIQPELAHPSPLGRISARSDVITLIIKAAVVCTYHVFDGTTAYYLPGIILIWCLGANTMCLTVSQPYFYRVTNILRVTMLGLVAVVAACFQAGLAMRLPPPAVDLALLLSSLATVLVSVALGLVIPVLYSIPTRLFVASNHAILDGQPAKLRRPTWILPHAVGLSMRPMYRQIERLDSTIQRLQRQQPMSIPGFESEDAEDDPAVEKLIVERNTVVDDCFRVFQHAFRQYPNSLVVCAAYFSMVTAYRPSCSSDCMRRSQRVKDLNASFESFDMMYFFFQAFRTTGRGGSNDEIARLERQRRLRETIRDQHNLMDDRAAFWKEIRQLRTRAVTSARVHQITEISSRMSVTIDRVNSNYNYLLRDATPRILRQYSSFLRDVMGLERSASRFMERADELEASTKGSSSVQVQDLDTRHAGYLFGAIHTGLEVRGLICCVELTTILGILSTSMYLVIRYIFQHMVMLFFTLAMFSYTLLYNTMGVTEYLSYNDPSRILGFYSMSETLLTAIRKTASIDYIENTFDLYSTAVQLITADSIIPQAHKAAILETHTPLSWSSDTWYPHALTELTIGLFSDHLDLLSSNMINVTSNISLTDSINVATDTFQRSGQEALHQLDEPASDSGSDTHDAIMSHYVTSEMSMDEAITSIMGALERIEAVNRAALIAQDGSYPVDHTEFEADMAFVLANTPALMDHFETILEDFLLTTHSFPFVLMFLLLALMVVFSLSTCLMVFILFINPVRKAYAANLEVLKALLMLPPSVMEELSSQETKAPQRKPKARIAKVMFNVPDQEDDDPTYTSTPATPRALTAQGMPKSGSTKATLAMWKRAKPHIVRRWLFGLLPRILLFTSLVLCAYDFFSGILIYRVIGDTHITSEFYIMLRGIIANGEIASQVQRVSAFEAATGMRANTTRASLLSAEADLEDAVTWMSSTTTAFSHNWFRTNIDVDWKEEIILYVAELVTSSAWVSGPYYDTIAEILYVPSCPFEAISPDLCVAMLGGLFDAPTQTQGGLLSAAQFATGVAKLASQIDTGFMTAVAQQFATIDTFGLSGYFVNMIAAIRNRLGSDIDSTVTIIIVFTVIIAALIAGMYVVFFRPLALKVYWERRELLVNLDIIVRDSKVELPQDVRALVERIRPQSAVEVDGSDSE</sequence>
<proteinExistence type="predicted"/>
<dbReference type="PANTHER" id="PTHR31600:SF2">
    <property type="entry name" value="GAMETE ENRICHED GENE 10 PROTEIN-RELATED"/>
    <property type="match status" value="1"/>
</dbReference>
<protein>
    <submittedName>
        <fullName evidence="4">TmcB-like protein</fullName>
    </submittedName>
</protein>
<keyword evidence="2" id="KW-0472">Membrane</keyword>
<evidence type="ECO:0000313" key="5">
    <source>
        <dbReference type="Proteomes" id="UP000717585"/>
    </source>
</evidence>
<organism evidence="4 5">
    <name type="scientific">Carpediemonas membranifera</name>
    <dbReference type="NCBI Taxonomy" id="201153"/>
    <lineage>
        <taxon>Eukaryota</taxon>
        <taxon>Metamonada</taxon>
        <taxon>Carpediemonas-like organisms</taxon>
        <taxon>Carpediemonas</taxon>
    </lineage>
</organism>
<feature type="region of interest" description="Disordered" evidence="1">
    <location>
        <begin position="1144"/>
        <end position="1169"/>
    </location>
</feature>
<feature type="transmembrane region" description="Helical" evidence="2">
    <location>
        <begin position="460"/>
        <end position="483"/>
    </location>
</feature>
<feature type="domain" description="TmcB/TmcC TPR repeats" evidence="3">
    <location>
        <begin position="640"/>
        <end position="755"/>
    </location>
</feature>
<feature type="transmembrane region" description="Helical" evidence="2">
    <location>
        <begin position="255"/>
        <end position="277"/>
    </location>
</feature>
<gene>
    <name evidence="4" type="ORF">J8273_0761</name>
</gene>
<feature type="transmembrane region" description="Helical" evidence="2">
    <location>
        <begin position="428"/>
        <end position="448"/>
    </location>
</feature>
<dbReference type="Proteomes" id="UP000717585">
    <property type="component" value="Unassembled WGS sequence"/>
</dbReference>
<evidence type="ECO:0000256" key="2">
    <source>
        <dbReference type="SAM" id="Phobius"/>
    </source>
</evidence>
<feature type="region of interest" description="Disordered" evidence="1">
    <location>
        <begin position="1"/>
        <end position="83"/>
    </location>
</feature>
<evidence type="ECO:0000259" key="3">
    <source>
        <dbReference type="Pfam" id="PF25474"/>
    </source>
</evidence>
<dbReference type="Pfam" id="PF25474">
    <property type="entry name" value="TPR_TmcB"/>
    <property type="match status" value="1"/>
</dbReference>
<feature type="compositionally biased region" description="Polar residues" evidence="1">
    <location>
        <begin position="1"/>
        <end position="10"/>
    </location>
</feature>
<feature type="transmembrane region" description="Helical" evidence="2">
    <location>
        <begin position="810"/>
        <end position="830"/>
    </location>
</feature>
<feature type="transmembrane region" description="Helical" evidence="2">
    <location>
        <begin position="375"/>
        <end position="391"/>
    </location>
</feature>